<dbReference type="FunFam" id="3.30.1360.120:FF:000007">
    <property type="entry name" value="tRNA modification GTPase GTPBP3, mitochondrial"/>
    <property type="match status" value="1"/>
</dbReference>
<feature type="binding site" evidence="7">
    <location>
        <begin position="269"/>
        <end position="272"/>
    </location>
    <ligand>
        <name>GTP</name>
        <dbReference type="ChEBI" id="CHEBI:37565"/>
    </ligand>
</feature>
<evidence type="ECO:0000256" key="8">
    <source>
        <dbReference type="RuleBase" id="RU003313"/>
    </source>
</evidence>
<feature type="binding site" evidence="7">
    <location>
        <position position="249"/>
    </location>
    <ligand>
        <name>K(+)</name>
        <dbReference type="ChEBI" id="CHEBI:29103"/>
    </ligand>
</feature>
<evidence type="ECO:0000313" key="10">
    <source>
        <dbReference type="EMBL" id="MBB4797001.1"/>
    </source>
</evidence>
<feature type="binding site" evidence="7">
    <location>
        <position position="119"/>
    </location>
    <ligand>
        <name>(6S)-5-formyl-5,6,7,8-tetrahydrofolate</name>
        <dbReference type="ChEBI" id="CHEBI:57457"/>
    </ligand>
</feature>
<evidence type="ECO:0000256" key="4">
    <source>
        <dbReference type="ARBA" id="ARBA00022801"/>
    </source>
</evidence>
<comment type="function">
    <text evidence="7">Exhibits a very high intrinsic GTPase hydrolysis rate. Involved in the addition of a carboxymethylaminomethyl (cmnm) group at the wobble position (U34) of certain tRNAs, forming tRNA-cmnm(5)s(2)U34.</text>
</comment>
<dbReference type="CDD" id="cd14858">
    <property type="entry name" value="TrmE_N"/>
    <property type="match status" value="1"/>
</dbReference>
<name>A0A7W7IMB9_9CAUL</name>
<keyword evidence="3 7" id="KW-0547">Nucleotide-binding</keyword>
<dbReference type="Pfam" id="PF01926">
    <property type="entry name" value="MMR_HSR1"/>
    <property type="match status" value="1"/>
</dbReference>
<comment type="cofactor">
    <cofactor evidence="7">
        <name>K(+)</name>
        <dbReference type="ChEBI" id="CHEBI:29103"/>
    </cofactor>
    <text evidence="7">Binds 1 potassium ion per subunit.</text>
</comment>
<dbReference type="GO" id="GO:0005525">
    <property type="term" value="F:GTP binding"/>
    <property type="evidence" value="ECO:0007669"/>
    <property type="project" value="UniProtKB-UniRule"/>
</dbReference>
<feature type="binding site" evidence="7">
    <location>
        <position position="440"/>
    </location>
    <ligand>
        <name>(6S)-5-formyl-5,6,7,8-tetrahydrofolate</name>
        <dbReference type="ChEBI" id="CHEBI:57457"/>
    </ligand>
</feature>
<feature type="binding site" evidence="7">
    <location>
        <position position="80"/>
    </location>
    <ligand>
        <name>(6S)-5-formyl-5,6,7,8-tetrahydrofolate</name>
        <dbReference type="ChEBI" id="CHEBI:57457"/>
    </ligand>
</feature>
<dbReference type="PROSITE" id="PS51709">
    <property type="entry name" value="G_TRME"/>
    <property type="match status" value="1"/>
</dbReference>
<proteinExistence type="inferred from homology"/>
<comment type="subunit">
    <text evidence="7">Homodimer. Heterotetramer of two MnmE and two MnmG subunits.</text>
</comment>
<dbReference type="InterPro" id="IPR018948">
    <property type="entry name" value="GTP-bd_TrmE_N"/>
</dbReference>
<dbReference type="GO" id="GO:0003924">
    <property type="term" value="F:GTPase activity"/>
    <property type="evidence" value="ECO:0007669"/>
    <property type="project" value="UniProtKB-UniRule"/>
</dbReference>
<keyword evidence="5 7" id="KW-0630">Potassium</keyword>
<dbReference type="InterPro" id="IPR006073">
    <property type="entry name" value="GTP-bd"/>
</dbReference>
<dbReference type="GO" id="GO:0005737">
    <property type="term" value="C:cytoplasm"/>
    <property type="evidence" value="ECO:0007669"/>
    <property type="project" value="UniProtKB-SubCell"/>
</dbReference>
<feature type="binding site" evidence="7">
    <location>
        <begin position="244"/>
        <end position="250"/>
    </location>
    <ligand>
        <name>GTP</name>
        <dbReference type="ChEBI" id="CHEBI:37565"/>
    </ligand>
</feature>
<keyword evidence="11" id="KW-1185">Reference proteome</keyword>
<dbReference type="NCBIfam" id="TIGR00231">
    <property type="entry name" value="small_GTP"/>
    <property type="match status" value="1"/>
</dbReference>
<feature type="binding site" evidence="7">
    <location>
        <position position="229"/>
    </location>
    <ligand>
        <name>Mg(2+)</name>
        <dbReference type="ChEBI" id="CHEBI:18420"/>
    </ligand>
</feature>
<dbReference type="Gene3D" id="1.20.120.430">
    <property type="entry name" value="tRNA modification GTPase MnmE domain 2"/>
    <property type="match status" value="1"/>
</dbReference>
<dbReference type="Gene3D" id="3.40.50.300">
    <property type="entry name" value="P-loop containing nucleotide triphosphate hydrolases"/>
    <property type="match status" value="1"/>
</dbReference>
<dbReference type="Proteomes" id="UP000539957">
    <property type="component" value="Unassembled WGS sequence"/>
</dbReference>
<evidence type="ECO:0000256" key="1">
    <source>
        <dbReference type="ARBA" id="ARBA00011043"/>
    </source>
</evidence>
<evidence type="ECO:0000256" key="2">
    <source>
        <dbReference type="ARBA" id="ARBA00022694"/>
    </source>
</evidence>
<protein>
    <recommendedName>
        <fullName evidence="7">tRNA modification GTPase MnmE</fullName>
        <ecNumber evidence="7">3.6.-.-</ecNumber>
    </recommendedName>
</protein>
<keyword evidence="7" id="KW-0460">Magnesium</keyword>
<feature type="domain" description="TrmE-type G" evidence="9">
    <location>
        <begin position="215"/>
        <end position="364"/>
    </location>
</feature>
<sequence length="440" mass="46264">MTTNADTIFALATPPGRGAIAIIRLSGPGVDATLTALGAGGLTARLASLRTLRHDGETVDQALVLRFPGPNSYTGEDSAELHLHGGQAVLEAASRALIALDVRPAEPGEFTRRAFQNGRMDLAQAEAVADLIDAETTAQKAQALGQLDGALSAAYAGFRRDLLKALSLVEAEIDFPDEEVPDNLARTAGPVLDQLAADLRAALADSDRGRRVREGYRIVLIGETNAGKSSLFNALTAREAAIVTPIAGTTRDVLDAELMIGGYAVTLSDTAGLRDSEDVVEAEGIRRARLRAQDADLRLWVRAPDQGQGDDPAAAFAQTEDLQILNKADLGAATPVDGLEALSVSTTSGEGLSDLHGWIATRLARDLSGADFPAVTRERHRRRLVEALAAVEAGRRALDLAPEMAGDDLRRAADALARVTGAIGVEDILGEVFSTFCIGK</sequence>
<keyword evidence="7" id="KW-0479">Metal-binding</keyword>
<evidence type="ECO:0000256" key="3">
    <source>
        <dbReference type="ARBA" id="ARBA00022741"/>
    </source>
</evidence>
<keyword evidence="2 7" id="KW-0819">tRNA processing</keyword>
<evidence type="ECO:0000256" key="7">
    <source>
        <dbReference type="HAMAP-Rule" id="MF_00379"/>
    </source>
</evidence>
<feature type="binding site" evidence="7">
    <location>
        <begin position="326"/>
        <end position="329"/>
    </location>
    <ligand>
        <name>GTP</name>
        <dbReference type="ChEBI" id="CHEBI:37565"/>
    </ligand>
</feature>
<dbReference type="GO" id="GO:0046872">
    <property type="term" value="F:metal ion binding"/>
    <property type="evidence" value="ECO:0007669"/>
    <property type="project" value="UniProtKB-KW"/>
</dbReference>
<dbReference type="PANTHER" id="PTHR42714:SF2">
    <property type="entry name" value="TRNA MODIFICATION GTPASE GTPBP3, MITOCHONDRIAL"/>
    <property type="match status" value="1"/>
</dbReference>
<dbReference type="EMBL" id="JACHKY010000001">
    <property type="protein sequence ID" value="MBB4797001.1"/>
    <property type="molecule type" value="Genomic_DNA"/>
</dbReference>
<dbReference type="EC" id="3.6.-.-" evidence="7"/>
<dbReference type="GO" id="GO:0030488">
    <property type="term" value="P:tRNA methylation"/>
    <property type="evidence" value="ECO:0007669"/>
    <property type="project" value="TreeGrafter"/>
</dbReference>
<dbReference type="InterPro" id="IPR027368">
    <property type="entry name" value="MnmE_dom2"/>
</dbReference>
<keyword evidence="4 7" id="KW-0378">Hydrolase</keyword>
<feature type="binding site" evidence="7">
    <location>
        <position position="225"/>
    </location>
    <ligand>
        <name>K(+)</name>
        <dbReference type="ChEBI" id="CHEBI:29103"/>
    </ligand>
</feature>
<dbReference type="Pfam" id="PF10396">
    <property type="entry name" value="TrmE_N"/>
    <property type="match status" value="1"/>
</dbReference>
<dbReference type="GO" id="GO:0002098">
    <property type="term" value="P:tRNA wobble uridine modification"/>
    <property type="evidence" value="ECO:0007669"/>
    <property type="project" value="TreeGrafter"/>
</dbReference>
<dbReference type="SUPFAM" id="SSF52540">
    <property type="entry name" value="P-loop containing nucleoside triphosphate hydrolases"/>
    <property type="match status" value="1"/>
</dbReference>
<feature type="binding site" evidence="7">
    <location>
        <position position="250"/>
    </location>
    <ligand>
        <name>Mg(2+)</name>
        <dbReference type="ChEBI" id="CHEBI:18420"/>
    </ligand>
</feature>
<evidence type="ECO:0000313" key="11">
    <source>
        <dbReference type="Proteomes" id="UP000539957"/>
    </source>
</evidence>
<dbReference type="SUPFAM" id="SSF116878">
    <property type="entry name" value="TrmE connector domain"/>
    <property type="match status" value="1"/>
</dbReference>
<dbReference type="CDD" id="cd04164">
    <property type="entry name" value="trmE"/>
    <property type="match status" value="1"/>
</dbReference>
<dbReference type="InterPro" id="IPR025867">
    <property type="entry name" value="MnmE_helical"/>
</dbReference>
<dbReference type="SUPFAM" id="SSF103025">
    <property type="entry name" value="Folate-binding domain"/>
    <property type="match status" value="1"/>
</dbReference>
<dbReference type="Pfam" id="PF12631">
    <property type="entry name" value="MnmE_helical"/>
    <property type="match status" value="1"/>
</dbReference>
<dbReference type="NCBIfam" id="NF003661">
    <property type="entry name" value="PRK05291.1-3"/>
    <property type="match status" value="1"/>
</dbReference>
<feature type="binding site" evidence="7">
    <location>
        <position position="24"/>
    </location>
    <ligand>
        <name>(6S)-5-formyl-5,6,7,8-tetrahydrofolate</name>
        <dbReference type="ChEBI" id="CHEBI:57457"/>
    </ligand>
</feature>
<dbReference type="NCBIfam" id="TIGR00450">
    <property type="entry name" value="mnmE_trmE_thdF"/>
    <property type="match status" value="1"/>
</dbReference>
<comment type="subcellular location">
    <subcellularLocation>
        <location evidence="7">Cytoplasm</location>
    </subcellularLocation>
</comment>
<keyword evidence="7" id="KW-0963">Cytoplasm</keyword>
<evidence type="ECO:0000256" key="6">
    <source>
        <dbReference type="ARBA" id="ARBA00023134"/>
    </source>
</evidence>
<dbReference type="InterPro" id="IPR031168">
    <property type="entry name" value="G_TrmE"/>
</dbReference>
<dbReference type="InterPro" id="IPR027417">
    <property type="entry name" value="P-loop_NTPase"/>
</dbReference>
<organism evidence="10 11">
    <name type="scientific">Brevundimonas bullata</name>
    <dbReference type="NCBI Taxonomy" id="13160"/>
    <lineage>
        <taxon>Bacteria</taxon>
        <taxon>Pseudomonadati</taxon>
        <taxon>Pseudomonadota</taxon>
        <taxon>Alphaproteobacteria</taxon>
        <taxon>Caulobacterales</taxon>
        <taxon>Caulobacteraceae</taxon>
        <taxon>Brevundimonas</taxon>
    </lineage>
</organism>
<evidence type="ECO:0000259" key="9">
    <source>
        <dbReference type="PROSITE" id="PS51709"/>
    </source>
</evidence>
<keyword evidence="6 7" id="KW-0342">GTP-binding</keyword>
<comment type="caution">
    <text evidence="10">The sequence shown here is derived from an EMBL/GenBank/DDBJ whole genome shotgun (WGS) entry which is preliminary data.</text>
</comment>
<dbReference type="InterPro" id="IPR005225">
    <property type="entry name" value="Small_GTP-bd"/>
</dbReference>
<feature type="binding site" evidence="7">
    <location>
        <position position="244"/>
    </location>
    <ligand>
        <name>K(+)</name>
        <dbReference type="ChEBI" id="CHEBI:29103"/>
    </ligand>
</feature>
<comment type="caution">
    <text evidence="7">Lacks conserved residue(s) required for the propagation of feature annotation.</text>
</comment>
<dbReference type="Gene3D" id="3.30.1360.120">
    <property type="entry name" value="Probable tRNA modification gtpase trme, domain 1"/>
    <property type="match status" value="1"/>
</dbReference>
<dbReference type="HAMAP" id="MF_00379">
    <property type="entry name" value="GTPase_MnmE"/>
    <property type="match status" value="1"/>
</dbReference>
<dbReference type="PANTHER" id="PTHR42714">
    <property type="entry name" value="TRNA MODIFICATION GTPASE GTPBP3"/>
    <property type="match status" value="1"/>
</dbReference>
<dbReference type="AlphaFoldDB" id="A0A7W7IMB9"/>
<comment type="similarity">
    <text evidence="1 7 8">Belongs to the TRAFAC class TrmE-Era-EngA-EngB-Septin-like GTPase superfamily. TrmE GTPase family.</text>
</comment>
<gene>
    <name evidence="7" type="primary">mnmE</name>
    <name evidence="7" type="synonym">trmE</name>
    <name evidence="10" type="ORF">HNP32_000715</name>
</gene>
<evidence type="ECO:0000256" key="5">
    <source>
        <dbReference type="ARBA" id="ARBA00022958"/>
    </source>
</evidence>
<feature type="binding site" evidence="7">
    <location>
        <position position="246"/>
    </location>
    <ligand>
        <name>K(+)</name>
        <dbReference type="ChEBI" id="CHEBI:29103"/>
    </ligand>
</feature>
<accession>A0A7W7IMB9</accession>
<dbReference type="RefSeq" id="WP_184267113.1">
    <property type="nucleotide sequence ID" value="NZ_JACHKY010000001.1"/>
</dbReference>
<dbReference type="InterPro" id="IPR004520">
    <property type="entry name" value="GTPase_MnmE"/>
</dbReference>
<feature type="binding site" evidence="7">
    <location>
        <begin position="225"/>
        <end position="230"/>
    </location>
    <ligand>
        <name>GTP</name>
        <dbReference type="ChEBI" id="CHEBI:37565"/>
    </ligand>
</feature>
<dbReference type="InterPro" id="IPR027266">
    <property type="entry name" value="TrmE/GcvT-like"/>
</dbReference>
<reference evidence="10 11" key="1">
    <citation type="submission" date="2020-08" db="EMBL/GenBank/DDBJ databases">
        <title>Functional genomics of gut bacteria from endangered species of beetles.</title>
        <authorList>
            <person name="Carlos-Shanley C."/>
        </authorList>
    </citation>
    <scope>NUCLEOTIDE SEQUENCE [LARGE SCALE GENOMIC DNA]</scope>
    <source>
        <strain evidence="10 11">S00123</strain>
    </source>
</reference>